<dbReference type="AlphaFoldDB" id="A0A6H1ZCB3"/>
<dbReference type="EMBL" id="MT143986">
    <property type="protein sequence ID" value="QJA45102.1"/>
    <property type="molecule type" value="Genomic_DNA"/>
</dbReference>
<organism evidence="2">
    <name type="scientific">viral metagenome</name>
    <dbReference type="NCBI Taxonomy" id="1070528"/>
    <lineage>
        <taxon>unclassified sequences</taxon>
        <taxon>metagenomes</taxon>
        <taxon>organismal metagenomes</taxon>
    </lineage>
</organism>
<accession>A0A6H1ZCB3</accession>
<protein>
    <submittedName>
        <fullName evidence="2">Uncharacterized protein</fullName>
    </submittedName>
</protein>
<evidence type="ECO:0000256" key="1">
    <source>
        <dbReference type="SAM" id="MobiDB-lite"/>
    </source>
</evidence>
<gene>
    <name evidence="2" type="ORF">TM448A00186_0014</name>
    <name evidence="3" type="ORF">TM448B02294_0004</name>
</gene>
<reference evidence="2" key="1">
    <citation type="submission" date="2020-03" db="EMBL/GenBank/DDBJ databases">
        <title>The deep terrestrial virosphere.</title>
        <authorList>
            <person name="Holmfeldt K."/>
            <person name="Nilsson E."/>
            <person name="Simone D."/>
            <person name="Lopez-Fernandez M."/>
            <person name="Wu X."/>
            <person name="de Brujin I."/>
            <person name="Lundin D."/>
            <person name="Andersson A."/>
            <person name="Bertilsson S."/>
            <person name="Dopson M."/>
        </authorList>
    </citation>
    <scope>NUCLEOTIDE SEQUENCE</scope>
    <source>
        <strain evidence="2">TM448A00186</strain>
        <strain evidence="3">TM448B02294</strain>
    </source>
</reference>
<name>A0A6H1ZCB3_9ZZZZ</name>
<proteinExistence type="predicted"/>
<evidence type="ECO:0000313" key="3">
    <source>
        <dbReference type="EMBL" id="QJI01111.1"/>
    </source>
</evidence>
<feature type="compositionally biased region" description="Acidic residues" evidence="1">
    <location>
        <begin position="36"/>
        <end position="48"/>
    </location>
</feature>
<sequence length="48" mass="5415">MKTYHFKVILAGSGNNIDEAWQDAIEGFSLEPGCPPEDEFIEEVEDEN</sequence>
<evidence type="ECO:0000313" key="2">
    <source>
        <dbReference type="EMBL" id="QJA45102.1"/>
    </source>
</evidence>
<feature type="region of interest" description="Disordered" evidence="1">
    <location>
        <begin position="29"/>
        <end position="48"/>
    </location>
</feature>
<dbReference type="EMBL" id="MT144899">
    <property type="protein sequence ID" value="QJI01111.1"/>
    <property type="molecule type" value="Genomic_DNA"/>
</dbReference>